<feature type="domain" description="Pyridoxamine 5'-phosphate oxidase Alr4036 family FMN-binding" evidence="2">
    <location>
        <begin position="13"/>
        <end position="120"/>
    </location>
</feature>
<evidence type="ECO:0000313" key="4">
    <source>
        <dbReference type="Proteomes" id="UP001194746"/>
    </source>
</evidence>
<dbReference type="Proteomes" id="UP001194746">
    <property type="component" value="Unassembled WGS sequence"/>
</dbReference>
<feature type="compositionally biased region" description="Pro residues" evidence="1">
    <location>
        <begin position="1"/>
        <end position="15"/>
    </location>
</feature>
<dbReference type="InterPro" id="IPR024624">
    <property type="entry name" value="Pyridox_Oxase_Alr4036_FMN-bd"/>
</dbReference>
<dbReference type="GO" id="GO:0010181">
    <property type="term" value="F:FMN binding"/>
    <property type="evidence" value="ECO:0007669"/>
    <property type="project" value="InterPro"/>
</dbReference>
<evidence type="ECO:0000259" key="2">
    <source>
        <dbReference type="Pfam" id="PF12766"/>
    </source>
</evidence>
<name>A0AAD4GYA3_ASPNN</name>
<feature type="region of interest" description="Disordered" evidence="1">
    <location>
        <begin position="1"/>
        <end position="21"/>
    </location>
</feature>
<comment type="caution">
    <text evidence="3">The sequence shown here is derived from an EMBL/GenBank/DDBJ whole genome shotgun (WGS) entry which is preliminary data.</text>
</comment>
<dbReference type="PANTHER" id="PTHR28243">
    <property type="entry name" value="AGL049CP"/>
    <property type="match status" value="1"/>
</dbReference>
<accession>A0AAD4GYA3</accession>
<gene>
    <name evidence="3" type="ORF">FE257_006594</name>
</gene>
<evidence type="ECO:0000313" key="3">
    <source>
        <dbReference type="EMBL" id="KAF9894704.1"/>
    </source>
</evidence>
<dbReference type="PANTHER" id="PTHR28243:SF1">
    <property type="entry name" value="PYRIDOXAMINE 5'-PHOSPHATE OXIDASE ALR4036 FAMILY FMN-BINDING DOMAIN-CONTAINING PROTEIN"/>
    <property type="match status" value="1"/>
</dbReference>
<organism evidence="3 4">
    <name type="scientific">Aspergillus nanangensis</name>
    <dbReference type="NCBI Taxonomy" id="2582783"/>
    <lineage>
        <taxon>Eukaryota</taxon>
        <taxon>Fungi</taxon>
        <taxon>Dikarya</taxon>
        <taxon>Ascomycota</taxon>
        <taxon>Pezizomycotina</taxon>
        <taxon>Eurotiomycetes</taxon>
        <taxon>Eurotiomycetidae</taxon>
        <taxon>Eurotiales</taxon>
        <taxon>Aspergillaceae</taxon>
        <taxon>Aspergillus</taxon>
        <taxon>Aspergillus subgen. Circumdati</taxon>
    </lineage>
</organism>
<dbReference type="EMBL" id="VCAU01000003">
    <property type="protein sequence ID" value="KAF9894704.1"/>
    <property type="molecule type" value="Genomic_DNA"/>
</dbReference>
<dbReference type="Pfam" id="PF12766">
    <property type="entry name" value="Pyridox_oxase_2"/>
    <property type="match status" value="1"/>
</dbReference>
<reference evidence="3" key="1">
    <citation type="journal article" date="2019" name="Beilstein J. Org. Chem.">
        <title>Nanangenines: drimane sesquiterpenoids as the dominant metabolite cohort of a novel Australian fungus, Aspergillus nanangensis.</title>
        <authorList>
            <person name="Lacey H.J."/>
            <person name="Gilchrist C.L.M."/>
            <person name="Crombie A."/>
            <person name="Kalaitzis J.A."/>
            <person name="Vuong D."/>
            <person name="Rutledge P.J."/>
            <person name="Turner P."/>
            <person name="Pitt J.I."/>
            <person name="Lacey E."/>
            <person name="Chooi Y.H."/>
            <person name="Piggott A.M."/>
        </authorList>
    </citation>
    <scope>NUCLEOTIDE SEQUENCE</scope>
    <source>
        <strain evidence="3">MST-FP2251</strain>
    </source>
</reference>
<evidence type="ECO:0000256" key="1">
    <source>
        <dbReference type="SAM" id="MobiDB-lite"/>
    </source>
</evidence>
<keyword evidence="4" id="KW-1185">Reference proteome</keyword>
<proteinExistence type="predicted"/>
<sequence>MPPQSQSQPPPPAPWRPLFQNNLTSSPSTFTLTTIDRDAANRPIPRARICEFRGFWPSPPLHPNAVDALNQQYGGPNPAIYESDMLSLTTDARMPKVAQIGASGHVVEGLFWLKDVMSSFKNPPPGQPRSIIPEDANLRVGQTVEDLHDPVARGNFRVVVIRPVAVERLDLSDLQNMRRQQWSLVEGENRWEEVELWP</sequence>
<dbReference type="InterPro" id="IPR012349">
    <property type="entry name" value="Split_barrel_FMN-bd"/>
</dbReference>
<dbReference type="AlphaFoldDB" id="A0AAD4GYA3"/>
<dbReference type="SUPFAM" id="SSF50475">
    <property type="entry name" value="FMN-binding split barrel"/>
    <property type="match status" value="1"/>
</dbReference>
<reference evidence="3" key="2">
    <citation type="submission" date="2020-02" db="EMBL/GenBank/DDBJ databases">
        <authorList>
            <person name="Gilchrist C.L.M."/>
            <person name="Chooi Y.-H."/>
        </authorList>
    </citation>
    <scope>NUCLEOTIDE SEQUENCE</scope>
    <source>
        <strain evidence="3">MST-FP2251</strain>
    </source>
</reference>
<dbReference type="Gene3D" id="2.30.110.10">
    <property type="entry name" value="Electron Transport, Fmn-binding Protein, Chain A"/>
    <property type="match status" value="2"/>
</dbReference>
<protein>
    <recommendedName>
        <fullName evidence="2">Pyridoxamine 5'-phosphate oxidase Alr4036 family FMN-binding domain-containing protein</fullName>
    </recommendedName>
</protein>